<comment type="caution">
    <text evidence="2">The sequence shown here is derived from an EMBL/GenBank/DDBJ whole genome shotgun (WGS) entry which is preliminary data.</text>
</comment>
<dbReference type="InterPro" id="IPR049690">
    <property type="entry name" value="Daptide_MTase"/>
</dbReference>
<dbReference type="Proteomes" id="UP001589536">
    <property type="component" value="Unassembled WGS sequence"/>
</dbReference>
<sequence>MEALPEAINGRARVALKNVPDVIVHDIYSPLGAKLYDAIALQDAHELREMIAIARETTGPILELACGAGRFTLALLALGRQVTAVDLSPSMLGILSDRLDSSHAHLRVNLTMIEGDICDFDAGRRFNTVIFGCVTVSLLDSTARGRLFRHMGSVLSADGRFFLSTTVAEGDTDLATPGAPIENLQQVLDSAGTAYRLHEYIAADRSIRAITLIPEVITPGAPVDVFTTAVRVLPPDQLMTELQANELEVIRTHPVKTPGAAHEIVILEVGHPA</sequence>
<evidence type="ECO:0000259" key="1">
    <source>
        <dbReference type="Pfam" id="PF13649"/>
    </source>
</evidence>
<feature type="domain" description="Methyltransferase" evidence="1">
    <location>
        <begin position="61"/>
        <end position="159"/>
    </location>
</feature>
<name>A0ABV5UT81_9MICC</name>
<proteinExistence type="predicted"/>
<dbReference type="GO" id="GO:0008168">
    <property type="term" value="F:methyltransferase activity"/>
    <property type="evidence" value="ECO:0007669"/>
    <property type="project" value="UniProtKB-KW"/>
</dbReference>
<gene>
    <name evidence="2" type="primary">mpaM</name>
    <name evidence="2" type="ORF">ACFFPI_14845</name>
</gene>
<accession>A0ABV5UT81</accession>
<reference evidence="2 3" key="1">
    <citation type="submission" date="2024-09" db="EMBL/GenBank/DDBJ databases">
        <authorList>
            <person name="Sun Q."/>
            <person name="Mori K."/>
        </authorList>
    </citation>
    <scope>NUCLEOTIDE SEQUENCE [LARGE SCALE GENOMIC DNA]</scope>
    <source>
        <strain evidence="2 3">JCM 13519</strain>
    </source>
</reference>
<keyword evidence="2" id="KW-0808">Transferase</keyword>
<dbReference type="GO" id="GO:0032259">
    <property type="term" value="P:methylation"/>
    <property type="evidence" value="ECO:0007669"/>
    <property type="project" value="UniProtKB-KW"/>
</dbReference>
<dbReference type="InterPro" id="IPR029063">
    <property type="entry name" value="SAM-dependent_MTases_sf"/>
</dbReference>
<dbReference type="NCBIfam" id="NF041820">
    <property type="entry name" value="daptide_MTase"/>
    <property type="match status" value="1"/>
</dbReference>
<dbReference type="CDD" id="cd02440">
    <property type="entry name" value="AdoMet_MTases"/>
    <property type="match status" value="1"/>
</dbReference>
<dbReference type="RefSeq" id="WP_345034703.1">
    <property type="nucleotide sequence ID" value="NZ_BAABED010000001.1"/>
</dbReference>
<dbReference type="Pfam" id="PF13649">
    <property type="entry name" value="Methyltransf_25"/>
    <property type="match status" value="1"/>
</dbReference>
<organism evidence="2 3">
    <name type="scientific">Arthrobacter methylotrophus</name>
    <dbReference type="NCBI Taxonomy" id="121291"/>
    <lineage>
        <taxon>Bacteria</taxon>
        <taxon>Bacillati</taxon>
        <taxon>Actinomycetota</taxon>
        <taxon>Actinomycetes</taxon>
        <taxon>Micrococcales</taxon>
        <taxon>Micrococcaceae</taxon>
        <taxon>Arthrobacter</taxon>
    </lineage>
</organism>
<evidence type="ECO:0000313" key="2">
    <source>
        <dbReference type="EMBL" id="MFB9715393.1"/>
    </source>
</evidence>
<keyword evidence="2" id="KW-0489">Methyltransferase</keyword>
<protein>
    <submittedName>
        <fullName evidence="2">Daptide-type RiPP biosynthesis methyltransferase</fullName>
    </submittedName>
</protein>
<evidence type="ECO:0000313" key="3">
    <source>
        <dbReference type="Proteomes" id="UP001589536"/>
    </source>
</evidence>
<dbReference type="SUPFAM" id="SSF53335">
    <property type="entry name" value="S-adenosyl-L-methionine-dependent methyltransferases"/>
    <property type="match status" value="1"/>
</dbReference>
<dbReference type="EMBL" id="JBHMBH010000029">
    <property type="protein sequence ID" value="MFB9715393.1"/>
    <property type="molecule type" value="Genomic_DNA"/>
</dbReference>
<dbReference type="Gene3D" id="3.40.50.150">
    <property type="entry name" value="Vaccinia Virus protein VP39"/>
    <property type="match status" value="1"/>
</dbReference>
<keyword evidence="3" id="KW-1185">Reference proteome</keyword>
<dbReference type="InterPro" id="IPR041698">
    <property type="entry name" value="Methyltransf_25"/>
</dbReference>